<dbReference type="PRINTS" id="PR00762">
    <property type="entry name" value="CLCHANNEL"/>
</dbReference>
<accession>A0ABW4YQ59</accession>
<dbReference type="Pfam" id="PF00654">
    <property type="entry name" value="Voltage_CLC"/>
    <property type="match status" value="1"/>
</dbReference>
<feature type="transmembrane region" description="Helical" evidence="5">
    <location>
        <begin position="84"/>
        <end position="104"/>
    </location>
</feature>
<name>A0ABW4YQ59_9BACL</name>
<dbReference type="Gene3D" id="1.10.3080.10">
    <property type="entry name" value="Clc chloride channel"/>
    <property type="match status" value="1"/>
</dbReference>
<dbReference type="PANTHER" id="PTHR43427">
    <property type="entry name" value="CHLORIDE CHANNEL PROTEIN CLC-E"/>
    <property type="match status" value="1"/>
</dbReference>
<evidence type="ECO:0000256" key="1">
    <source>
        <dbReference type="ARBA" id="ARBA00004141"/>
    </source>
</evidence>
<keyword evidence="7" id="KW-1185">Reference proteome</keyword>
<sequence>MRWKNQLRVFALTLTIGIAAGVIAYLFSISLNFVISVQQNTDWLFWLLPIGGTFVAYIYYRYGQQVMGGTTVLKEKIRTGDGSLPIRIIPLVWGGTLLTHLFGGSAGREGTALQLGGGVAAFFVFINRVTMDEKQRKTILLSGMSAGFAALFGTPLAAIIFVLEAIAKRKQRLSASLHCVLAAFSGYFVSTWLGIQHTAYTITAIPRFHLLTMVKLLLFVLAITCAAYVFRLFVFVVKFVLQKYIVLPYFRSFVGGIIIVILVYVTQSRDYLGLGLNIIEDAFAYAVSPVAAILKLLFTTITVGSGFIGGEVTPLFSIGSALGSSMAPLLHVAPSFLAALGFAALFGAVSKAPIAASILGMEVFGLDVLLPLLFVCLLSSLCTQLLTKTFPIPTLST</sequence>
<keyword evidence="4 5" id="KW-0472">Membrane</keyword>
<dbReference type="SUPFAM" id="SSF81340">
    <property type="entry name" value="Clc chloride channel"/>
    <property type="match status" value="1"/>
</dbReference>
<evidence type="ECO:0000313" key="6">
    <source>
        <dbReference type="EMBL" id="MFD2117818.1"/>
    </source>
</evidence>
<dbReference type="EMBL" id="JBHUHO010000047">
    <property type="protein sequence ID" value="MFD2117818.1"/>
    <property type="molecule type" value="Genomic_DNA"/>
</dbReference>
<keyword evidence="2 5" id="KW-0812">Transmembrane</keyword>
<dbReference type="InterPro" id="IPR050368">
    <property type="entry name" value="ClC-type_chloride_channel"/>
</dbReference>
<feature type="transmembrane region" description="Helical" evidence="5">
    <location>
        <begin position="139"/>
        <end position="163"/>
    </location>
</feature>
<reference evidence="7" key="1">
    <citation type="journal article" date="2019" name="Int. J. Syst. Evol. Microbiol.">
        <title>The Global Catalogue of Microorganisms (GCM) 10K type strain sequencing project: providing services to taxonomists for standard genome sequencing and annotation.</title>
        <authorList>
            <consortium name="The Broad Institute Genomics Platform"/>
            <consortium name="The Broad Institute Genome Sequencing Center for Infectious Disease"/>
            <person name="Wu L."/>
            <person name="Ma J."/>
        </authorList>
    </citation>
    <scope>NUCLEOTIDE SEQUENCE [LARGE SCALE GENOMIC DNA]</scope>
    <source>
        <strain evidence="7">GH52</strain>
    </source>
</reference>
<proteinExistence type="predicted"/>
<evidence type="ECO:0000313" key="7">
    <source>
        <dbReference type="Proteomes" id="UP001597362"/>
    </source>
</evidence>
<dbReference type="PANTHER" id="PTHR43427:SF12">
    <property type="entry name" value="CHLORIDE TRANSPORTER"/>
    <property type="match status" value="1"/>
</dbReference>
<dbReference type="RefSeq" id="WP_377775125.1">
    <property type="nucleotide sequence ID" value="NZ_JBHUHO010000047.1"/>
</dbReference>
<feature type="transmembrane region" description="Helical" evidence="5">
    <location>
        <begin position="43"/>
        <end position="63"/>
    </location>
</feature>
<feature type="transmembrane region" description="Helical" evidence="5">
    <location>
        <begin position="175"/>
        <end position="195"/>
    </location>
</feature>
<evidence type="ECO:0000256" key="2">
    <source>
        <dbReference type="ARBA" id="ARBA00022692"/>
    </source>
</evidence>
<keyword evidence="3 5" id="KW-1133">Transmembrane helix</keyword>
<feature type="transmembrane region" description="Helical" evidence="5">
    <location>
        <begin position="286"/>
        <end position="309"/>
    </location>
</feature>
<feature type="transmembrane region" description="Helical" evidence="5">
    <location>
        <begin position="216"/>
        <end position="240"/>
    </location>
</feature>
<dbReference type="Proteomes" id="UP001597362">
    <property type="component" value="Unassembled WGS sequence"/>
</dbReference>
<feature type="transmembrane region" description="Helical" evidence="5">
    <location>
        <begin position="7"/>
        <end position="31"/>
    </location>
</feature>
<evidence type="ECO:0000256" key="4">
    <source>
        <dbReference type="ARBA" id="ARBA00023136"/>
    </source>
</evidence>
<feature type="transmembrane region" description="Helical" evidence="5">
    <location>
        <begin position="329"/>
        <end position="349"/>
    </location>
</feature>
<comment type="caution">
    <text evidence="6">The sequence shown here is derived from an EMBL/GenBank/DDBJ whole genome shotgun (WGS) entry which is preliminary data.</text>
</comment>
<dbReference type="InterPro" id="IPR014743">
    <property type="entry name" value="Cl-channel_core"/>
</dbReference>
<protein>
    <submittedName>
        <fullName evidence="6">Chloride channel protein</fullName>
    </submittedName>
</protein>
<organism evidence="6 7">
    <name type="scientific">Paenibacillus yanchengensis</name>
    <dbReference type="NCBI Taxonomy" id="2035833"/>
    <lineage>
        <taxon>Bacteria</taxon>
        <taxon>Bacillati</taxon>
        <taxon>Bacillota</taxon>
        <taxon>Bacilli</taxon>
        <taxon>Bacillales</taxon>
        <taxon>Paenibacillaceae</taxon>
        <taxon>Paenibacillus</taxon>
    </lineage>
</organism>
<gene>
    <name evidence="6" type="ORF">ACFSJH_18970</name>
</gene>
<feature type="transmembrane region" description="Helical" evidence="5">
    <location>
        <begin position="110"/>
        <end position="127"/>
    </location>
</feature>
<evidence type="ECO:0000256" key="5">
    <source>
        <dbReference type="SAM" id="Phobius"/>
    </source>
</evidence>
<dbReference type="InterPro" id="IPR001807">
    <property type="entry name" value="ClC"/>
</dbReference>
<feature type="transmembrane region" description="Helical" evidence="5">
    <location>
        <begin position="246"/>
        <end position="265"/>
    </location>
</feature>
<feature type="transmembrane region" description="Helical" evidence="5">
    <location>
        <begin position="361"/>
        <end position="386"/>
    </location>
</feature>
<evidence type="ECO:0000256" key="3">
    <source>
        <dbReference type="ARBA" id="ARBA00022989"/>
    </source>
</evidence>
<comment type="subcellular location">
    <subcellularLocation>
        <location evidence="1">Membrane</location>
        <topology evidence="1">Multi-pass membrane protein</topology>
    </subcellularLocation>
</comment>